<keyword evidence="2" id="KW-0732">Signal</keyword>
<evidence type="ECO:0000256" key="1">
    <source>
        <dbReference type="SAM" id="MobiDB-lite"/>
    </source>
</evidence>
<dbReference type="AlphaFoldDB" id="A0A4Y1R6W9"/>
<evidence type="ECO:0000256" key="2">
    <source>
        <dbReference type="SAM" id="SignalP"/>
    </source>
</evidence>
<name>A0A4Y1R6W9_PRUDU</name>
<reference evidence="3" key="1">
    <citation type="journal article" date="2019" name="Science">
        <title>Mutation of a bHLH transcription factor allowed almond domestication.</title>
        <authorList>
            <person name="Sanchez-Perez R."/>
            <person name="Pavan S."/>
            <person name="Mazzeo R."/>
            <person name="Moldovan C."/>
            <person name="Aiese Cigliano R."/>
            <person name="Del Cueto J."/>
            <person name="Ricciardi F."/>
            <person name="Lotti C."/>
            <person name="Ricciardi L."/>
            <person name="Dicenta F."/>
            <person name="Lopez-Marques R.L."/>
            <person name="Lindberg Moller B."/>
        </authorList>
    </citation>
    <scope>NUCLEOTIDE SEQUENCE</scope>
</reference>
<organism evidence="3">
    <name type="scientific">Prunus dulcis</name>
    <name type="common">Almond</name>
    <name type="synonym">Amygdalus dulcis</name>
    <dbReference type="NCBI Taxonomy" id="3755"/>
    <lineage>
        <taxon>Eukaryota</taxon>
        <taxon>Viridiplantae</taxon>
        <taxon>Streptophyta</taxon>
        <taxon>Embryophyta</taxon>
        <taxon>Tracheophyta</taxon>
        <taxon>Spermatophyta</taxon>
        <taxon>Magnoliopsida</taxon>
        <taxon>eudicotyledons</taxon>
        <taxon>Gunneridae</taxon>
        <taxon>Pentapetalae</taxon>
        <taxon>rosids</taxon>
        <taxon>fabids</taxon>
        <taxon>Rosales</taxon>
        <taxon>Rosaceae</taxon>
        <taxon>Amygdaloideae</taxon>
        <taxon>Amygdaleae</taxon>
        <taxon>Prunus</taxon>
    </lineage>
</organism>
<feature type="chain" id="PRO_5021302957" evidence="2">
    <location>
        <begin position="27"/>
        <end position="68"/>
    </location>
</feature>
<feature type="region of interest" description="Disordered" evidence="1">
    <location>
        <begin position="31"/>
        <end position="52"/>
    </location>
</feature>
<evidence type="ECO:0000313" key="3">
    <source>
        <dbReference type="EMBL" id="BBG99881.1"/>
    </source>
</evidence>
<proteinExistence type="predicted"/>
<sequence>MTGLFYISFFDIRAFISLHICSVIQAQSSVGRRSAQDPPPGHPSRTTKWKNLGWSKYRGDSAEFSAEV</sequence>
<feature type="signal peptide" evidence="2">
    <location>
        <begin position="1"/>
        <end position="26"/>
    </location>
</feature>
<dbReference type="EMBL" id="AP019299">
    <property type="protein sequence ID" value="BBG99881.1"/>
    <property type="molecule type" value="Genomic_DNA"/>
</dbReference>
<gene>
    <name evidence="3" type="ORF">Prudu_009721</name>
</gene>
<protein>
    <submittedName>
        <fullName evidence="3">Uncharacterized protein</fullName>
    </submittedName>
</protein>
<accession>A0A4Y1R6W9</accession>